<evidence type="ECO:0000256" key="1">
    <source>
        <dbReference type="SAM" id="MobiDB-lite"/>
    </source>
</evidence>
<sequence length="142" mass="15822">MAQLQDPPRSKVLNRGELVDTGTQTEEGPPSDNQDGCRHTRCNPGDGVTLDGDRGDTFVDVPPEWTRKSRAAKRSHPEQDTSGSSPEPASWTPLEKLEMEYERCMRVSAEDLDLEPGVYIHEGSETMAQLRDQLVMLPELSE</sequence>
<comment type="caution">
    <text evidence="2">The sequence shown here is derived from an EMBL/GenBank/DDBJ whole genome shotgun (WGS) entry which is preliminary data.</text>
</comment>
<evidence type="ECO:0000313" key="3">
    <source>
        <dbReference type="Proteomes" id="UP000198211"/>
    </source>
</evidence>
<dbReference type="OrthoDB" id="106507at2759"/>
<evidence type="ECO:0000313" key="2">
    <source>
        <dbReference type="EMBL" id="OWY94891.1"/>
    </source>
</evidence>
<gene>
    <name evidence="2" type="ORF">PHMEG_00035254</name>
</gene>
<dbReference type="AlphaFoldDB" id="A0A225UPN5"/>
<name>A0A225UPN5_9STRA</name>
<dbReference type="Proteomes" id="UP000198211">
    <property type="component" value="Unassembled WGS sequence"/>
</dbReference>
<feature type="compositionally biased region" description="Polar residues" evidence="1">
    <location>
        <begin position="21"/>
        <end position="34"/>
    </location>
</feature>
<accession>A0A225UPN5</accession>
<keyword evidence="3" id="KW-1185">Reference proteome</keyword>
<dbReference type="EMBL" id="NBNE01013689">
    <property type="protein sequence ID" value="OWY94891.1"/>
    <property type="molecule type" value="Genomic_DNA"/>
</dbReference>
<proteinExistence type="predicted"/>
<feature type="region of interest" description="Disordered" evidence="1">
    <location>
        <begin position="1"/>
        <end position="94"/>
    </location>
</feature>
<protein>
    <submittedName>
        <fullName evidence="2">Uncharacterized protein</fullName>
    </submittedName>
</protein>
<reference evidence="3" key="1">
    <citation type="submission" date="2017-03" db="EMBL/GenBank/DDBJ databases">
        <title>Phytopthora megakarya and P. palmivora, two closely related causual agents of cacao black pod achieved similar genome size and gene model numbers by different mechanisms.</title>
        <authorList>
            <person name="Ali S."/>
            <person name="Shao J."/>
            <person name="Larry D.J."/>
            <person name="Kronmiller B."/>
            <person name="Shen D."/>
            <person name="Strem M.D."/>
            <person name="Melnick R.L."/>
            <person name="Guiltinan M.J."/>
            <person name="Tyler B.M."/>
            <person name="Meinhardt L.W."/>
            <person name="Bailey B.A."/>
        </authorList>
    </citation>
    <scope>NUCLEOTIDE SEQUENCE [LARGE SCALE GENOMIC DNA]</scope>
    <source>
        <strain evidence="3">zdho120</strain>
    </source>
</reference>
<organism evidence="2 3">
    <name type="scientific">Phytophthora megakarya</name>
    <dbReference type="NCBI Taxonomy" id="4795"/>
    <lineage>
        <taxon>Eukaryota</taxon>
        <taxon>Sar</taxon>
        <taxon>Stramenopiles</taxon>
        <taxon>Oomycota</taxon>
        <taxon>Peronosporomycetes</taxon>
        <taxon>Peronosporales</taxon>
        <taxon>Peronosporaceae</taxon>
        <taxon>Phytophthora</taxon>
    </lineage>
</organism>